<evidence type="ECO:0000256" key="9">
    <source>
        <dbReference type="SAM" id="Phobius"/>
    </source>
</evidence>
<evidence type="ECO:0000313" key="10">
    <source>
        <dbReference type="EMBL" id="MCO5955465.1"/>
    </source>
</evidence>
<keyword evidence="5 9" id="KW-0812">Transmembrane</keyword>
<comment type="subcellular location">
    <subcellularLocation>
        <location evidence="1 8">Cell membrane</location>
        <topology evidence="1 8">Multi-pass membrane protein</topology>
    </subcellularLocation>
</comment>
<keyword evidence="7 8" id="KW-0472">Membrane</keyword>
<organism evidence="10 11">
    <name type="scientific">Ciceribacter sichuanensis</name>
    <dbReference type="NCBI Taxonomy" id="2949647"/>
    <lineage>
        <taxon>Bacteria</taxon>
        <taxon>Pseudomonadati</taxon>
        <taxon>Pseudomonadota</taxon>
        <taxon>Alphaproteobacteria</taxon>
        <taxon>Hyphomicrobiales</taxon>
        <taxon>Rhizobiaceae</taxon>
        <taxon>Ciceribacter</taxon>
    </lineage>
</organism>
<comment type="caution">
    <text evidence="10">The sequence shown here is derived from an EMBL/GenBank/DDBJ whole genome shotgun (WGS) entry which is preliminary data.</text>
</comment>
<evidence type="ECO:0000256" key="6">
    <source>
        <dbReference type="ARBA" id="ARBA00022989"/>
    </source>
</evidence>
<evidence type="ECO:0000256" key="5">
    <source>
        <dbReference type="ARBA" id="ARBA00022692"/>
    </source>
</evidence>
<comment type="similarity">
    <text evidence="2 8">Belongs to the BioY family.</text>
</comment>
<reference evidence="10" key="1">
    <citation type="submission" date="2022-06" db="EMBL/GenBank/DDBJ databases">
        <authorList>
            <person name="Sun Q."/>
        </authorList>
    </citation>
    <scope>NUCLEOTIDE SEQUENCE</scope>
    <source>
        <strain evidence="10">S101</strain>
    </source>
</reference>
<dbReference type="GO" id="GO:0015225">
    <property type="term" value="F:biotin transmembrane transporter activity"/>
    <property type="evidence" value="ECO:0007669"/>
    <property type="project" value="UniProtKB-UniRule"/>
</dbReference>
<keyword evidence="6 9" id="KW-1133">Transmembrane helix</keyword>
<dbReference type="AlphaFoldDB" id="A0AAJ1BSC7"/>
<evidence type="ECO:0000256" key="4">
    <source>
        <dbReference type="ARBA" id="ARBA00022475"/>
    </source>
</evidence>
<dbReference type="PANTHER" id="PTHR34295:SF4">
    <property type="entry name" value="BIOTIN TRANSPORTER BIOY-RELATED"/>
    <property type="match status" value="1"/>
</dbReference>
<gene>
    <name evidence="10" type="ORF">NBH21_01665</name>
</gene>
<dbReference type="Pfam" id="PF02632">
    <property type="entry name" value="BioY"/>
    <property type="match status" value="1"/>
</dbReference>
<dbReference type="Gene3D" id="1.10.1760.20">
    <property type="match status" value="1"/>
</dbReference>
<dbReference type="InterPro" id="IPR003784">
    <property type="entry name" value="BioY"/>
</dbReference>
<dbReference type="RefSeq" id="WP_250912222.1">
    <property type="nucleotide sequence ID" value="NZ_JAMXLX010000001.1"/>
</dbReference>
<accession>A0AAJ1BSC7</accession>
<keyword evidence="3 8" id="KW-0813">Transport</keyword>
<dbReference type="EMBL" id="JAMXLX010000001">
    <property type="protein sequence ID" value="MCO5955465.1"/>
    <property type="molecule type" value="Genomic_DNA"/>
</dbReference>
<evidence type="ECO:0000256" key="8">
    <source>
        <dbReference type="PIRNR" id="PIRNR016661"/>
    </source>
</evidence>
<dbReference type="Proteomes" id="UP001155380">
    <property type="component" value="Unassembled WGS sequence"/>
</dbReference>
<protein>
    <recommendedName>
        <fullName evidence="8">Biotin transporter</fullName>
    </recommendedName>
</protein>
<evidence type="ECO:0000256" key="1">
    <source>
        <dbReference type="ARBA" id="ARBA00004651"/>
    </source>
</evidence>
<dbReference type="GO" id="GO:0005886">
    <property type="term" value="C:plasma membrane"/>
    <property type="evidence" value="ECO:0007669"/>
    <property type="project" value="UniProtKB-SubCell"/>
</dbReference>
<evidence type="ECO:0000313" key="11">
    <source>
        <dbReference type="Proteomes" id="UP001155380"/>
    </source>
</evidence>
<evidence type="ECO:0000256" key="3">
    <source>
        <dbReference type="ARBA" id="ARBA00022448"/>
    </source>
</evidence>
<feature type="transmembrane region" description="Helical" evidence="9">
    <location>
        <begin position="55"/>
        <end position="72"/>
    </location>
</feature>
<evidence type="ECO:0000256" key="2">
    <source>
        <dbReference type="ARBA" id="ARBA00010692"/>
    </source>
</evidence>
<dbReference type="PANTHER" id="PTHR34295">
    <property type="entry name" value="BIOTIN TRANSPORTER BIOY"/>
    <property type="match status" value="1"/>
</dbReference>
<sequence length="187" mass="18845">MNTRDLVLVSLFAAIIVALGLIPPITLGFIPVPITLQSLGVMLAGVILGAKRGALAPLLVILLVAIGLPVLSGGRGGLAVFAGPTVGFLIGWVPAAYVTGLIAERFARPDMAALPQTLGFFAAAAIGGVVVLNLFGIGYLAFGAGLGFQKAFLGSMAFIPGDLLKAAVAGLAGRAVMVGYPLLPQRA</sequence>
<keyword evidence="4 8" id="KW-1003">Cell membrane</keyword>
<proteinExistence type="inferred from homology"/>
<dbReference type="PIRSF" id="PIRSF016661">
    <property type="entry name" value="BioY"/>
    <property type="match status" value="1"/>
</dbReference>
<feature type="transmembrane region" description="Helical" evidence="9">
    <location>
        <begin position="78"/>
        <end position="98"/>
    </location>
</feature>
<feature type="transmembrane region" description="Helical" evidence="9">
    <location>
        <begin position="118"/>
        <end position="143"/>
    </location>
</feature>
<name>A0AAJ1BSC7_9HYPH</name>
<evidence type="ECO:0000256" key="7">
    <source>
        <dbReference type="ARBA" id="ARBA00023136"/>
    </source>
</evidence>